<comment type="caution">
    <text evidence="1">The sequence shown here is derived from an EMBL/GenBank/DDBJ whole genome shotgun (WGS) entry which is preliminary data.</text>
</comment>
<organism evidence="1 2">
    <name type="scientific">Pelagomonas calceolata</name>
    <dbReference type="NCBI Taxonomy" id="35677"/>
    <lineage>
        <taxon>Eukaryota</taxon>
        <taxon>Sar</taxon>
        <taxon>Stramenopiles</taxon>
        <taxon>Ochrophyta</taxon>
        <taxon>Pelagophyceae</taxon>
        <taxon>Pelagomonadales</taxon>
        <taxon>Pelagomonadaceae</taxon>
        <taxon>Pelagomonas</taxon>
    </lineage>
</organism>
<gene>
    <name evidence="1" type="ORF">PECAL_6P14680</name>
</gene>
<accession>A0A8J2SXY0</accession>
<name>A0A8J2SXY0_9STRA</name>
<evidence type="ECO:0000313" key="2">
    <source>
        <dbReference type="Proteomes" id="UP000789595"/>
    </source>
</evidence>
<dbReference type="InterPro" id="IPR011990">
    <property type="entry name" value="TPR-like_helical_dom_sf"/>
</dbReference>
<dbReference type="Gene3D" id="1.25.40.10">
    <property type="entry name" value="Tetratricopeptide repeat domain"/>
    <property type="match status" value="1"/>
</dbReference>
<protein>
    <recommendedName>
        <fullName evidence="3">Tetratricopeptide repeat protein</fullName>
    </recommendedName>
</protein>
<dbReference type="OrthoDB" id="59528at2759"/>
<dbReference type="Proteomes" id="UP000789595">
    <property type="component" value="Unassembled WGS sequence"/>
</dbReference>
<evidence type="ECO:0000313" key="1">
    <source>
        <dbReference type="EMBL" id="CAH0379830.1"/>
    </source>
</evidence>
<sequence length="105" mass="11768">AANNCALTLLNYQRFEETKSLLRPVIPVARRVLRDDQVTLRMRSIYAMALYSDAGATLDDLNEAVTTLEEMEPTARRVLGGTHPLTTGIERALRRARAALKARKE</sequence>
<dbReference type="AlphaFoldDB" id="A0A8J2SXY0"/>
<dbReference type="EMBL" id="CAKKNE010000006">
    <property type="protein sequence ID" value="CAH0379830.1"/>
    <property type="molecule type" value="Genomic_DNA"/>
</dbReference>
<evidence type="ECO:0008006" key="3">
    <source>
        <dbReference type="Google" id="ProtNLM"/>
    </source>
</evidence>
<proteinExistence type="predicted"/>
<reference evidence="1" key="1">
    <citation type="submission" date="2021-11" db="EMBL/GenBank/DDBJ databases">
        <authorList>
            <consortium name="Genoscope - CEA"/>
            <person name="William W."/>
        </authorList>
    </citation>
    <scope>NUCLEOTIDE SEQUENCE</scope>
</reference>
<feature type="non-terminal residue" evidence="1">
    <location>
        <position position="1"/>
    </location>
</feature>
<keyword evidence="2" id="KW-1185">Reference proteome</keyword>